<keyword evidence="7" id="KW-1185">Reference proteome</keyword>
<dbReference type="Proteomes" id="UP000681722">
    <property type="component" value="Unassembled WGS sequence"/>
</dbReference>
<dbReference type="InterPro" id="IPR049704">
    <property type="entry name" value="Aminotrans_3_PPA_site"/>
</dbReference>
<dbReference type="Gene3D" id="3.40.640.10">
    <property type="entry name" value="Type I PLP-dependent aspartate aminotransferase-like (Major domain)"/>
    <property type="match status" value="2"/>
</dbReference>
<evidence type="ECO:0000313" key="7">
    <source>
        <dbReference type="Proteomes" id="UP000663829"/>
    </source>
</evidence>
<evidence type="ECO:0000313" key="3">
    <source>
        <dbReference type="EMBL" id="CAF0739556.1"/>
    </source>
</evidence>
<dbReference type="PANTHER" id="PTHR45688:SF13">
    <property type="entry name" value="ALANINE--GLYOXYLATE AMINOTRANSFERASE 2-LIKE"/>
    <property type="match status" value="1"/>
</dbReference>
<comment type="caution">
    <text evidence="4">The sequence shown here is derived from an EMBL/GenBank/DDBJ whole genome shotgun (WGS) entry which is preliminary data.</text>
</comment>
<evidence type="ECO:0000313" key="5">
    <source>
        <dbReference type="EMBL" id="CAF3516750.1"/>
    </source>
</evidence>
<proteinExistence type="inferred from homology"/>
<reference evidence="4" key="1">
    <citation type="submission" date="2021-02" db="EMBL/GenBank/DDBJ databases">
        <authorList>
            <person name="Nowell W R."/>
        </authorList>
    </citation>
    <scope>NUCLEOTIDE SEQUENCE</scope>
</reference>
<dbReference type="GO" id="GO:0030170">
    <property type="term" value="F:pyridoxal phosphate binding"/>
    <property type="evidence" value="ECO:0007669"/>
    <property type="project" value="InterPro"/>
</dbReference>
<dbReference type="InterPro" id="IPR015424">
    <property type="entry name" value="PyrdxlP-dep_Trfase"/>
</dbReference>
<dbReference type="GO" id="GO:0008483">
    <property type="term" value="F:transaminase activity"/>
    <property type="evidence" value="ECO:0007669"/>
    <property type="project" value="InterPro"/>
</dbReference>
<dbReference type="GO" id="GO:0005739">
    <property type="term" value="C:mitochondrion"/>
    <property type="evidence" value="ECO:0007669"/>
    <property type="project" value="TreeGrafter"/>
</dbReference>
<keyword evidence="2" id="KW-0663">Pyridoxal phosphate</keyword>
<dbReference type="EMBL" id="CAJNOK010000246">
    <property type="protein sequence ID" value="CAF0739556.1"/>
    <property type="molecule type" value="Genomic_DNA"/>
</dbReference>
<dbReference type="AlphaFoldDB" id="A0A813SI55"/>
<dbReference type="SUPFAM" id="SSF53383">
    <property type="entry name" value="PLP-dependent transferases"/>
    <property type="match status" value="2"/>
</dbReference>
<dbReference type="OrthoDB" id="10261433at2759"/>
<dbReference type="PANTHER" id="PTHR45688">
    <property type="match status" value="1"/>
</dbReference>
<organism evidence="4 7">
    <name type="scientific">Didymodactylos carnosus</name>
    <dbReference type="NCBI Taxonomy" id="1234261"/>
    <lineage>
        <taxon>Eukaryota</taxon>
        <taxon>Metazoa</taxon>
        <taxon>Spiralia</taxon>
        <taxon>Gnathifera</taxon>
        <taxon>Rotifera</taxon>
        <taxon>Eurotatoria</taxon>
        <taxon>Bdelloidea</taxon>
        <taxon>Philodinida</taxon>
        <taxon>Philodinidae</taxon>
        <taxon>Didymodactylos</taxon>
    </lineage>
</organism>
<evidence type="ECO:0000256" key="1">
    <source>
        <dbReference type="ARBA" id="ARBA00008954"/>
    </source>
</evidence>
<comment type="similarity">
    <text evidence="1">Belongs to the class-III pyridoxal-phosphate-dependent aminotransferase family.</text>
</comment>
<accession>A0A813SI55</accession>
<dbReference type="Pfam" id="PF00202">
    <property type="entry name" value="Aminotran_3"/>
    <property type="match status" value="2"/>
</dbReference>
<evidence type="ECO:0000313" key="6">
    <source>
        <dbReference type="EMBL" id="CAF3580010.1"/>
    </source>
</evidence>
<name>A0A813SI55_9BILA</name>
<dbReference type="InterPro" id="IPR015422">
    <property type="entry name" value="PyrdxlP-dep_Trfase_small"/>
</dbReference>
<sequence length="911" mass="103650">MAEQKDVPVAGKFLTLEETNCTEMFYRNSPLKIVRCQGTYMFDQDGNQYLDCINNVAHVGHCHAYVASKTYEQALVCETNNRYLHDNCLILAERLTKHLPDDLEQVFFSNSGSEANDLAIQLARNYTNNYDILALDYAYHGHLQSLVEISSYKFKKEKNGVKKDHVHIAPCPDQYRGKYRNDEYTDEEKLCDLYVKDLMNVVEDAEGRGRKIAIFLIEPFQSCGGQIIYPKGYLKKAFNYLQSKNILCLADEVQTGFGRSGTHFWSFQTDDDSITPDFVTVGKSMGNGHPVSALITKRSIVIKAFEDNGIEYFNTFGGNPVSCVAALAVLDIVERENLMKNAHDVGLYLLTSLEKLKEKHYIIGDVRGYGLFVGVDLVKDRKTREPAIDEAREIQQRLRDNFVIMSLDGPYCNVLCLLPKLTSILSIQLNNIRFCTIMDTLSPASAERNTVRKHSIHADDPDFVFKEFYSKEKTIELRQHYIPICTQLFYHDNPLKIVRASGTYMYDQLGNKYLDCINNVAHVGHCHPHVTQQVHKQTGACETNNRYLHDNPIILAEKLCKTLPEDLHQVFYTNSGSEANDLAMRLAREYTGNYDVLVLDNAYHGHLTSVVELSSYKFKNEKINKPKEHVHIVSTPDVYRGKYRNDEHTDEEKLCDLYVKDLMNVVEDAEGRGRKIAIFLIESFQSCGGQIIYPQTYLKKVFKYLQSKGILCLVDEVQTGFGRSGTHFWAFQTYDGDLCPDFVTIGKSMGNGHPVAALITKKFLTENFYKNGVEYFNTFGGNPVSCRAGIAVLDVIGKENLMENAREVGEYLIMKLKEIGNTYTLVGDVRGRGLFIGVELIKNVKTREPAIDEAKQIHYKLLEHFVIMSLDGPDHNVLKIKPPVCFSKDDCDFLCEKLNLILKEISLEENK</sequence>
<evidence type="ECO:0000313" key="4">
    <source>
        <dbReference type="EMBL" id="CAF0795463.1"/>
    </source>
</evidence>
<evidence type="ECO:0000256" key="2">
    <source>
        <dbReference type="ARBA" id="ARBA00022898"/>
    </source>
</evidence>
<dbReference type="EMBL" id="CAJOBC010000387">
    <property type="protein sequence ID" value="CAF3580010.1"/>
    <property type="molecule type" value="Genomic_DNA"/>
</dbReference>
<dbReference type="EMBL" id="CAJOBA010000246">
    <property type="protein sequence ID" value="CAF3516750.1"/>
    <property type="molecule type" value="Genomic_DNA"/>
</dbReference>
<dbReference type="EMBL" id="CAJNOQ010000387">
    <property type="protein sequence ID" value="CAF0795463.1"/>
    <property type="molecule type" value="Genomic_DNA"/>
</dbReference>
<dbReference type="InterPro" id="IPR015421">
    <property type="entry name" value="PyrdxlP-dep_Trfase_major"/>
</dbReference>
<dbReference type="CDD" id="cd00610">
    <property type="entry name" value="OAT_like"/>
    <property type="match status" value="2"/>
</dbReference>
<dbReference type="PROSITE" id="PS00600">
    <property type="entry name" value="AA_TRANSFER_CLASS_3"/>
    <property type="match status" value="2"/>
</dbReference>
<gene>
    <name evidence="4" type="ORF">GPM918_LOCUS3228</name>
    <name evidence="3" type="ORF">OVA965_LOCUS1353</name>
    <name evidence="6" type="ORF">SRO942_LOCUS3228</name>
    <name evidence="5" type="ORF">TMI583_LOCUS1354</name>
</gene>
<dbReference type="Gene3D" id="3.90.1150.10">
    <property type="entry name" value="Aspartate Aminotransferase, domain 1"/>
    <property type="match status" value="2"/>
</dbReference>
<dbReference type="Proteomes" id="UP000682733">
    <property type="component" value="Unassembled WGS sequence"/>
</dbReference>
<dbReference type="InterPro" id="IPR005814">
    <property type="entry name" value="Aminotrans_3"/>
</dbReference>
<protein>
    <submittedName>
        <fullName evidence="4">Uncharacterized protein</fullName>
    </submittedName>
</protein>
<dbReference type="Proteomes" id="UP000663829">
    <property type="component" value="Unassembled WGS sequence"/>
</dbReference>
<dbReference type="Proteomes" id="UP000677228">
    <property type="component" value="Unassembled WGS sequence"/>
</dbReference>